<dbReference type="Proteomes" id="UP000294929">
    <property type="component" value="Unassembled WGS sequence"/>
</dbReference>
<dbReference type="Gene3D" id="1.25.40.10">
    <property type="entry name" value="Tetratricopeptide repeat domain"/>
    <property type="match status" value="1"/>
</dbReference>
<dbReference type="Proteomes" id="UP000093962">
    <property type="component" value="Unassembled WGS sequence"/>
</dbReference>
<name>A0A1A0N436_MYCMU</name>
<dbReference type="EMBL" id="SDLO01000025">
    <property type="protein sequence ID" value="TDK85377.1"/>
    <property type="molecule type" value="Genomic_DNA"/>
</dbReference>
<keyword evidence="1" id="KW-0677">Repeat</keyword>
<dbReference type="GO" id="GO:0009279">
    <property type="term" value="C:cell outer membrane"/>
    <property type="evidence" value="ECO:0007669"/>
    <property type="project" value="TreeGrafter"/>
</dbReference>
<dbReference type="InterPro" id="IPR019734">
    <property type="entry name" value="TPR_rpt"/>
</dbReference>
<evidence type="ECO:0000256" key="3">
    <source>
        <dbReference type="PROSITE-ProRule" id="PRU00339"/>
    </source>
</evidence>
<feature type="transmembrane region" description="Helical" evidence="4">
    <location>
        <begin position="224"/>
        <end position="243"/>
    </location>
</feature>
<feature type="transmembrane region" description="Helical" evidence="4">
    <location>
        <begin position="288"/>
        <end position="310"/>
    </location>
</feature>
<feature type="transmembrane region" description="Helical" evidence="4">
    <location>
        <begin position="316"/>
        <end position="334"/>
    </location>
</feature>
<evidence type="ECO:0000256" key="4">
    <source>
        <dbReference type="SAM" id="Phobius"/>
    </source>
</evidence>
<dbReference type="OrthoDB" id="4522719at2"/>
<dbReference type="GO" id="GO:0046813">
    <property type="term" value="P:receptor-mediated virion attachment to host cell"/>
    <property type="evidence" value="ECO:0007669"/>
    <property type="project" value="TreeGrafter"/>
</dbReference>
<dbReference type="SMART" id="SM00028">
    <property type="entry name" value="TPR"/>
    <property type="match status" value="4"/>
</dbReference>
<feature type="transmembrane region" description="Helical" evidence="4">
    <location>
        <begin position="255"/>
        <end position="276"/>
    </location>
</feature>
<dbReference type="AlphaFoldDB" id="A0A1A0N436"/>
<dbReference type="Pfam" id="PF13181">
    <property type="entry name" value="TPR_8"/>
    <property type="match status" value="2"/>
</dbReference>
<keyword evidence="4" id="KW-1133">Transmembrane helix</keyword>
<keyword evidence="2 3" id="KW-0802">TPR repeat</keyword>
<evidence type="ECO:0000256" key="1">
    <source>
        <dbReference type="ARBA" id="ARBA00022737"/>
    </source>
</evidence>
<evidence type="ECO:0000313" key="8">
    <source>
        <dbReference type="Proteomes" id="UP000294929"/>
    </source>
</evidence>
<proteinExistence type="predicted"/>
<dbReference type="RefSeq" id="WP_064857332.1">
    <property type="nucleotide sequence ID" value="NZ_LZSF01000011.1"/>
</dbReference>
<accession>A0A1A0N436</accession>
<evidence type="ECO:0000313" key="7">
    <source>
        <dbReference type="Proteomes" id="UP000093962"/>
    </source>
</evidence>
<evidence type="ECO:0000313" key="6">
    <source>
        <dbReference type="EMBL" id="TDK85377.1"/>
    </source>
</evidence>
<dbReference type="InterPro" id="IPR050498">
    <property type="entry name" value="Ycf3"/>
</dbReference>
<dbReference type="EMBL" id="LZSF01000011">
    <property type="protein sequence ID" value="OBA92519.1"/>
    <property type="molecule type" value="Genomic_DNA"/>
</dbReference>
<keyword evidence="4" id="KW-0812">Transmembrane</keyword>
<evidence type="ECO:0000256" key="2">
    <source>
        <dbReference type="ARBA" id="ARBA00022803"/>
    </source>
</evidence>
<dbReference type="InterPro" id="IPR011990">
    <property type="entry name" value="TPR-like_helical_dom_sf"/>
</dbReference>
<reference evidence="5 7" key="1">
    <citation type="submission" date="2016-06" db="EMBL/GenBank/DDBJ databases">
        <authorList>
            <person name="Kjaerup R.B."/>
            <person name="Dalgaard T.S."/>
            <person name="Juul-Madsen H.R."/>
        </authorList>
    </citation>
    <scope>NUCLEOTIDE SEQUENCE [LARGE SCALE GENOMIC DNA]</scope>
    <source>
        <strain evidence="5 7">1199456.5</strain>
    </source>
</reference>
<reference evidence="6 8" key="2">
    <citation type="submission" date="2019-01" db="EMBL/GenBank/DDBJ databases">
        <title>High-quality-draft genome sequences of five non-tuberculosis mycobacteriaceae isolated from a nosocomial environment.</title>
        <authorList>
            <person name="Tiago I."/>
            <person name="Alarico S."/>
            <person name="Pereira S.G."/>
            <person name="Coelho C."/>
            <person name="Maranha A."/>
            <person name="Empadinhas N."/>
        </authorList>
    </citation>
    <scope>NUCLEOTIDE SEQUENCE [LARGE SCALE GENOMIC DNA]</scope>
    <source>
        <strain evidence="6 8">24AIII</strain>
    </source>
</reference>
<dbReference type="Pfam" id="PF14559">
    <property type="entry name" value="TPR_19"/>
    <property type="match status" value="1"/>
</dbReference>
<sequence>MTAEAVDAALQQARMYLDVDNHQRAREVLAHALSMAPDHPALLIFDAQAAIGLGDYIGAERRLYAALKSAPDNEHAIRLYALALRGQGRWHEAKWMAWRAVCADPNEYRTHLVYAHILSDEGWLDAALAEVTEAIRLEPSDPDLFVLRGNIFRKQSRTAESDADYTAALRLQPDHAIATHNLAVNRMARGRLLGALQGFLGAGTLDPTLGGLARSNIALAMARWLRWCTAGVLFLVWLLLVTAAPGNTLGVGPRLGIAAATIGLGAALGKLVVTVGRRTLASALKSRPLLAMRLVVVVVAVVLGALTVVSRRQLEVVQIGAPMLLIVTLVLAWVGRFTRQ</sequence>
<gene>
    <name evidence="5" type="ORF">A5642_09160</name>
    <name evidence="6" type="ORF">EUA03_22740</name>
</gene>
<evidence type="ECO:0000313" key="5">
    <source>
        <dbReference type="EMBL" id="OBA92519.1"/>
    </source>
</evidence>
<dbReference type="PANTHER" id="PTHR44858">
    <property type="entry name" value="TETRATRICOPEPTIDE REPEAT PROTEIN 6"/>
    <property type="match status" value="1"/>
</dbReference>
<dbReference type="SUPFAM" id="SSF48452">
    <property type="entry name" value="TPR-like"/>
    <property type="match status" value="1"/>
</dbReference>
<dbReference type="PANTHER" id="PTHR44858:SF1">
    <property type="entry name" value="UDP-N-ACETYLGLUCOSAMINE--PEPTIDE N-ACETYLGLUCOSAMINYLTRANSFERASE SPINDLY-RELATED"/>
    <property type="match status" value="1"/>
</dbReference>
<feature type="repeat" description="TPR" evidence="3">
    <location>
        <begin position="6"/>
        <end position="39"/>
    </location>
</feature>
<dbReference type="PROSITE" id="PS50005">
    <property type="entry name" value="TPR"/>
    <property type="match status" value="1"/>
</dbReference>
<comment type="caution">
    <text evidence="5">The sequence shown here is derived from an EMBL/GenBank/DDBJ whole genome shotgun (WGS) entry which is preliminary data.</text>
</comment>
<keyword evidence="4" id="KW-0472">Membrane</keyword>
<protein>
    <submittedName>
        <fullName evidence="5">Uncharacterized protein</fullName>
    </submittedName>
</protein>
<organism evidence="5 7">
    <name type="scientific">Mycolicibacterium mucogenicum</name>
    <name type="common">Mycobacterium mucogenicum</name>
    <dbReference type="NCBI Taxonomy" id="56689"/>
    <lineage>
        <taxon>Bacteria</taxon>
        <taxon>Bacillati</taxon>
        <taxon>Actinomycetota</taxon>
        <taxon>Actinomycetes</taxon>
        <taxon>Mycobacteriales</taxon>
        <taxon>Mycobacteriaceae</taxon>
        <taxon>Mycolicibacterium</taxon>
    </lineage>
</organism>